<dbReference type="RefSeq" id="XP_010445665.1">
    <property type="nucleotide sequence ID" value="XM_010447363.1"/>
</dbReference>
<name>A0ABM0USQ1_CAMSA</name>
<evidence type="ECO:0000256" key="4">
    <source>
        <dbReference type="ARBA" id="ARBA00023163"/>
    </source>
</evidence>
<comment type="subcellular location">
    <subcellularLocation>
        <location evidence="1">Nucleus</location>
    </subcellularLocation>
</comment>
<organism evidence="8 9">
    <name type="scientific">Camelina sativa</name>
    <name type="common">False flax</name>
    <name type="synonym">Myagrum sativum</name>
    <dbReference type="NCBI Taxonomy" id="90675"/>
    <lineage>
        <taxon>Eukaryota</taxon>
        <taxon>Viridiplantae</taxon>
        <taxon>Streptophyta</taxon>
        <taxon>Embryophyta</taxon>
        <taxon>Tracheophyta</taxon>
        <taxon>Spermatophyta</taxon>
        <taxon>Magnoliopsida</taxon>
        <taxon>eudicotyledons</taxon>
        <taxon>Gunneridae</taxon>
        <taxon>Pentapetalae</taxon>
        <taxon>rosids</taxon>
        <taxon>malvids</taxon>
        <taxon>Brassicales</taxon>
        <taxon>Brassicaceae</taxon>
        <taxon>Camelineae</taxon>
        <taxon>Camelina</taxon>
    </lineage>
</organism>
<feature type="compositionally biased region" description="Polar residues" evidence="6">
    <location>
        <begin position="192"/>
        <end position="204"/>
    </location>
</feature>
<evidence type="ECO:0000256" key="3">
    <source>
        <dbReference type="ARBA" id="ARBA00023125"/>
    </source>
</evidence>
<dbReference type="InterPro" id="IPR003441">
    <property type="entry name" value="NAC-dom"/>
</dbReference>
<feature type="compositionally biased region" description="Low complexity" evidence="6">
    <location>
        <begin position="205"/>
        <end position="225"/>
    </location>
</feature>
<proteinExistence type="predicted"/>
<dbReference type="InterPro" id="IPR036093">
    <property type="entry name" value="NAC_dom_sf"/>
</dbReference>
<evidence type="ECO:0000256" key="2">
    <source>
        <dbReference type="ARBA" id="ARBA00023015"/>
    </source>
</evidence>
<evidence type="ECO:0000313" key="9">
    <source>
        <dbReference type="RefSeq" id="XP_010445665.1"/>
    </source>
</evidence>
<dbReference type="Pfam" id="PF02365">
    <property type="entry name" value="NAM"/>
    <property type="match status" value="1"/>
</dbReference>
<keyword evidence="2" id="KW-0805">Transcription regulation</keyword>
<keyword evidence="4" id="KW-0804">Transcription</keyword>
<keyword evidence="5" id="KW-0539">Nucleus</keyword>
<sequence length="232" mass="26309">MASVSSPAPESSTAATTPEIYQLAISLPPGFFFQPSPDDLLFYYLKGKVSNEDFTDAIAEVDIYKYEAWDLPGHSKLKSTTNVWFFFTPARKYNRGSRTKRVTPHGRWRVKLTEGGGGSKKKEFKDQNSDLSGTMKPFNFYTRNIDKKEKLTSWSMEEYRLDNFDTFSLCKLFQRKKEEEEPNPAMVEQPTEIAQNKNVQQEGGDNTLHDTSSSSSDDDAATALLMIPQART</sequence>
<keyword evidence="8" id="KW-1185">Reference proteome</keyword>
<evidence type="ECO:0000256" key="6">
    <source>
        <dbReference type="SAM" id="MobiDB-lite"/>
    </source>
</evidence>
<feature type="domain" description="NAC" evidence="7">
    <location>
        <begin position="27"/>
        <end position="175"/>
    </location>
</feature>
<protein>
    <submittedName>
        <fullName evidence="9">NAC domain-containing protein 86-like</fullName>
    </submittedName>
</protein>
<reference evidence="9" key="2">
    <citation type="submission" date="2025-08" db="UniProtKB">
        <authorList>
            <consortium name="RefSeq"/>
        </authorList>
    </citation>
    <scope>IDENTIFICATION</scope>
    <source>
        <tissue evidence="9">Leaf</tissue>
    </source>
</reference>
<evidence type="ECO:0000256" key="5">
    <source>
        <dbReference type="ARBA" id="ARBA00023242"/>
    </source>
</evidence>
<evidence type="ECO:0000256" key="1">
    <source>
        <dbReference type="ARBA" id="ARBA00004123"/>
    </source>
</evidence>
<dbReference type="GeneID" id="104728377"/>
<dbReference type="SUPFAM" id="SSF101941">
    <property type="entry name" value="NAC domain"/>
    <property type="match status" value="1"/>
</dbReference>
<accession>A0ABM0USQ1</accession>
<gene>
    <name evidence="9" type="primary">LOC104728377</name>
</gene>
<keyword evidence="3" id="KW-0238">DNA-binding</keyword>
<reference evidence="8" key="1">
    <citation type="journal article" date="2014" name="Nat. Commun.">
        <title>The emerging biofuel crop Camelina sativa retains a highly undifferentiated hexaploid genome structure.</title>
        <authorList>
            <person name="Kagale S."/>
            <person name="Koh C."/>
            <person name="Nixon J."/>
            <person name="Bollina V."/>
            <person name="Clarke W.E."/>
            <person name="Tuteja R."/>
            <person name="Spillane C."/>
            <person name="Robinson S.J."/>
            <person name="Links M.G."/>
            <person name="Clarke C."/>
            <person name="Higgins E.E."/>
            <person name="Huebert T."/>
            <person name="Sharpe A.G."/>
            <person name="Parkin I.A."/>
        </authorList>
    </citation>
    <scope>NUCLEOTIDE SEQUENCE [LARGE SCALE GENOMIC DNA]</scope>
    <source>
        <strain evidence="8">cv. DH55</strain>
    </source>
</reference>
<evidence type="ECO:0000259" key="7">
    <source>
        <dbReference type="PROSITE" id="PS51005"/>
    </source>
</evidence>
<dbReference type="PROSITE" id="PS51005">
    <property type="entry name" value="NAC"/>
    <property type="match status" value="1"/>
</dbReference>
<dbReference type="Proteomes" id="UP000694864">
    <property type="component" value="Chromosome 11"/>
</dbReference>
<evidence type="ECO:0000313" key="8">
    <source>
        <dbReference type="Proteomes" id="UP000694864"/>
    </source>
</evidence>
<feature type="region of interest" description="Disordered" evidence="6">
    <location>
        <begin position="178"/>
        <end position="232"/>
    </location>
</feature>
<dbReference type="PANTHER" id="PTHR31989">
    <property type="entry name" value="NAC DOMAIN-CONTAINING PROTEIN 82-RELATED"/>
    <property type="match status" value="1"/>
</dbReference>
<dbReference type="Gene3D" id="2.170.150.80">
    <property type="entry name" value="NAC domain"/>
    <property type="match status" value="1"/>
</dbReference>